<sequence>MRTIIFATAIRYLTPLFLLFSVYILFRGHNHPGGGFIGGLIGSIAFVFHALAHGSDHTVNTYFRLKLYSQEGKQPEHASPQYMWDLVRANTWKRAEEVTPVNWRYYIVRVRPAYMMALGLFLASISGVPGLLQGKPYMTASWLELEIPIIGTLGTPTLFDAGVYLLVLGMVLKMVFTMSKE</sequence>
<dbReference type="EMBL" id="LVWA01000003">
    <property type="protein sequence ID" value="OKL41631.1"/>
    <property type="molecule type" value="Genomic_DNA"/>
</dbReference>
<dbReference type="InterPro" id="IPR007182">
    <property type="entry name" value="MnhB"/>
</dbReference>
<comment type="similarity">
    <text evidence="2">Belongs to the CPA3 antiporters (TC 2.A.63) subunit B family.</text>
</comment>
<keyword evidence="4 7" id="KW-0812">Transmembrane</keyword>
<feature type="transmembrane region" description="Helical" evidence="7">
    <location>
        <begin position="32"/>
        <end position="52"/>
    </location>
</feature>
<dbReference type="Pfam" id="PF04039">
    <property type="entry name" value="MnhB"/>
    <property type="match status" value="2"/>
</dbReference>
<accession>A0A1Q5PHG4</accession>
<feature type="domain" description="Na+/H+ antiporter MnhB subunit-related protein" evidence="8">
    <location>
        <begin position="5"/>
        <end position="67"/>
    </location>
</feature>
<comment type="subcellular location">
    <subcellularLocation>
        <location evidence="1">Cell membrane</location>
        <topology evidence="1">Multi-pass membrane protein</topology>
    </subcellularLocation>
</comment>
<keyword evidence="6 7" id="KW-0472">Membrane</keyword>
<gene>
    <name evidence="9" type="ORF">A3841_11385</name>
</gene>
<keyword evidence="5 7" id="KW-1133">Transmembrane helix</keyword>
<evidence type="ECO:0000256" key="1">
    <source>
        <dbReference type="ARBA" id="ARBA00004651"/>
    </source>
</evidence>
<evidence type="ECO:0000256" key="5">
    <source>
        <dbReference type="ARBA" id="ARBA00022989"/>
    </source>
</evidence>
<dbReference type="PANTHER" id="PTHR33932:SF4">
    <property type="entry name" value="NA(+)_H(+) ANTIPORTER SUBUNIT B"/>
    <property type="match status" value="1"/>
</dbReference>
<evidence type="ECO:0000256" key="2">
    <source>
        <dbReference type="ARBA" id="ARBA00009425"/>
    </source>
</evidence>
<reference evidence="9 10" key="1">
    <citation type="submission" date="2016-03" db="EMBL/GenBank/DDBJ databases">
        <title>Genome sequence of Pontibacter sp. nov., of the family cytophagaceae, isolated from marine sediment of the Yellow Sea, China.</title>
        <authorList>
            <person name="Zhang G."/>
            <person name="Zhang R."/>
        </authorList>
    </citation>
    <scope>NUCLEOTIDE SEQUENCE [LARGE SCALE GENOMIC DNA]</scope>
    <source>
        <strain evidence="9 10">S10-8</strain>
    </source>
</reference>
<proteinExistence type="inferred from homology"/>
<evidence type="ECO:0000256" key="6">
    <source>
        <dbReference type="ARBA" id="ARBA00023136"/>
    </source>
</evidence>
<feature type="transmembrane region" description="Helical" evidence="7">
    <location>
        <begin position="147"/>
        <end position="172"/>
    </location>
</feature>
<protein>
    <submittedName>
        <fullName evidence="9">Cation:proton antiporter</fullName>
    </submittedName>
</protein>
<name>A0A1Q5PHG4_9BACT</name>
<evidence type="ECO:0000313" key="10">
    <source>
        <dbReference type="Proteomes" id="UP000186551"/>
    </source>
</evidence>
<dbReference type="RefSeq" id="WP_073851041.1">
    <property type="nucleotide sequence ID" value="NZ_LVWA01000003.1"/>
</dbReference>
<evidence type="ECO:0000256" key="7">
    <source>
        <dbReference type="SAM" id="Phobius"/>
    </source>
</evidence>
<feature type="transmembrane region" description="Helical" evidence="7">
    <location>
        <begin position="9"/>
        <end position="26"/>
    </location>
</feature>
<dbReference type="Proteomes" id="UP000186551">
    <property type="component" value="Unassembled WGS sequence"/>
</dbReference>
<dbReference type="OrthoDB" id="9798859at2"/>
<evidence type="ECO:0000313" key="9">
    <source>
        <dbReference type="EMBL" id="OKL41631.1"/>
    </source>
</evidence>
<dbReference type="PANTHER" id="PTHR33932">
    <property type="entry name" value="NA(+)/H(+) ANTIPORTER SUBUNIT B"/>
    <property type="match status" value="1"/>
</dbReference>
<keyword evidence="3" id="KW-1003">Cell membrane</keyword>
<feature type="domain" description="Na+/H+ antiporter MnhB subunit-related protein" evidence="8">
    <location>
        <begin position="102"/>
        <end position="172"/>
    </location>
</feature>
<dbReference type="InterPro" id="IPR050622">
    <property type="entry name" value="CPA3_antiporter_subunitB"/>
</dbReference>
<dbReference type="GO" id="GO:0005886">
    <property type="term" value="C:plasma membrane"/>
    <property type="evidence" value="ECO:0007669"/>
    <property type="project" value="UniProtKB-SubCell"/>
</dbReference>
<feature type="transmembrane region" description="Helical" evidence="7">
    <location>
        <begin position="113"/>
        <end position="132"/>
    </location>
</feature>
<dbReference type="AlphaFoldDB" id="A0A1Q5PHG4"/>
<evidence type="ECO:0000256" key="4">
    <source>
        <dbReference type="ARBA" id="ARBA00022692"/>
    </source>
</evidence>
<evidence type="ECO:0000256" key="3">
    <source>
        <dbReference type="ARBA" id="ARBA00022475"/>
    </source>
</evidence>
<evidence type="ECO:0000259" key="8">
    <source>
        <dbReference type="Pfam" id="PF04039"/>
    </source>
</evidence>
<dbReference type="STRING" id="1797110.A3841_11385"/>
<comment type="caution">
    <text evidence="9">The sequence shown here is derived from an EMBL/GenBank/DDBJ whole genome shotgun (WGS) entry which is preliminary data.</text>
</comment>
<keyword evidence="10" id="KW-1185">Reference proteome</keyword>
<organism evidence="9 10">
    <name type="scientific">Pontibacter flavimaris</name>
    <dbReference type="NCBI Taxonomy" id="1797110"/>
    <lineage>
        <taxon>Bacteria</taxon>
        <taxon>Pseudomonadati</taxon>
        <taxon>Bacteroidota</taxon>
        <taxon>Cytophagia</taxon>
        <taxon>Cytophagales</taxon>
        <taxon>Hymenobacteraceae</taxon>
        <taxon>Pontibacter</taxon>
    </lineage>
</organism>